<proteinExistence type="predicted"/>
<dbReference type="SUPFAM" id="SSF103473">
    <property type="entry name" value="MFS general substrate transporter"/>
    <property type="match status" value="1"/>
</dbReference>
<name>A0A937W3S9_UNCTE</name>
<feature type="transmembrane region" description="Helical" evidence="4">
    <location>
        <begin position="236"/>
        <end position="252"/>
    </location>
</feature>
<accession>A0A937W3S9</accession>
<reference evidence="6" key="1">
    <citation type="submission" date="2019-03" db="EMBL/GenBank/DDBJ databases">
        <title>Lake Tanganyika Metagenome-Assembled Genomes (MAGs).</title>
        <authorList>
            <person name="Tran P."/>
        </authorList>
    </citation>
    <scope>NUCLEOTIDE SEQUENCE</scope>
    <source>
        <strain evidence="6">K_DeepCast_65m_m2_066</strain>
    </source>
</reference>
<evidence type="ECO:0000313" key="7">
    <source>
        <dbReference type="Proteomes" id="UP000712673"/>
    </source>
</evidence>
<dbReference type="AlphaFoldDB" id="A0A937W3S9"/>
<feature type="transmembrane region" description="Helical" evidence="4">
    <location>
        <begin position="67"/>
        <end position="84"/>
    </location>
</feature>
<dbReference type="Pfam" id="PF07690">
    <property type="entry name" value="MFS_1"/>
    <property type="match status" value="1"/>
</dbReference>
<evidence type="ECO:0000313" key="6">
    <source>
        <dbReference type="EMBL" id="MBM3226127.1"/>
    </source>
</evidence>
<dbReference type="PANTHER" id="PTHR11360:SF284">
    <property type="entry name" value="EG:103B4.3 PROTEIN-RELATED"/>
    <property type="match status" value="1"/>
</dbReference>
<evidence type="ECO:0000259" key="5">
    <source>
        <dbReference type="PROSITE" id="PS50850"/>
    </source>
</evidence>
<dbReference type="GO" id="GO:0022857">
    <property type="term" value="F:transmembrane transporter activity"/>
    <property type="evidence" value="ECO:0007669"/>
    <property type="project" value="InterPro"/>
</dbReference>
<dbReference type="PROSITE" id="PS50850">
    <property type="entry name" value="MFS"/>
    <property type="match status" value="1"/>
</dbReference>
<feature type="transmembrane region" description="Helical" evidence="4">
    <location>
        <begin position="302"/>
        <end position="323"/>
    </location>
</feature>
<dbReference type="Proteomes" id="UP000712673">
    <property type="component" value="Unassembled WGS sequence"/>
</dbReference>
<dbReference type="Gene3D" id="1.20.1250.20">
    <property type="entry name" value="MFS general substrate transporter like domains"/>
    <property type="match status" value="1"/>
</dbReference>
<feature type="transmembrane region" description="Helical" evidence="4">
    <location>
        <begin position="273"/>
        <end position="296"/>
    </location>
</feature>
<feature type="transmembrane region" description="Helical" evidence="4">
    <location>
        <begin position="180"/>
        <end position="199"/>
    </location>
</feature>
<keyword evidence="2 4" id="KW-1133">Transmembrane helix</keyword>
<keyword evidence="3 4" id="KW-0472">Membrane</keyword>
<feature type="domain" description="Major facilitator superfamily (MFS) profile" evidence="5">
    <location>
        <begin position="146"/>
        <end position="341"/>
    </location>
</feature>
<dbReference type="InterPro" id="IPR050327">
    <property type="entry name" value="Proton-linked_MCT"/>
</dbReference>
<feature type="transmembrane region" description="Helical" evidence="4">
    <location>
        <begin position="24"/>
        <end position="47"/>
    </location>
</feature>
<gene>
    <name evidence="6" type="ORF">FJZ47_20355</name>
</gene>
<evidence type="ECO:0000256" key="2">
    <source>
        <dbReference type="ARBA" id="ARBA00022989"/>
    </source>
</evidence>
<dbReference type="PANTHER" id="PTHR11360">
    <property type="entry name" value="MONOCARBOXYLATE TRANSPORTER"/>
    <property type="match status" value="1"/>
</dbReference>
<dbReference type="InterPro" id="IPR036259">
    <property type="entry name" value="MFS_trans_sf"/>
</dbReference>
<keyword evidence="1 4" id="KW-0812">Transmembrane</keyword>
<feature type="transmembrane region" description="Helical" evidence="4">
    <location>
        <begin position="147"/>
        <end position="168"/>
    </location>
</feature>
<dbReference type="InterPro" id="IPR020846">
    <property type="entry name" value="MFS_dom"/>
</dbReference>
<dbReference type="EMBL" id="VGLS01000796">
    <property type="protein sequence ID" value="MBM3226127.1"/>
    <property type="molecule type" value="Genomic_DNA"/>
</dbReference>
<evidence type="ECO:0000256" key="3">
    <source>
        <dbReference type="ARBA" id="ARBA00023136"/>
    </source>
</evidence>
<sequence>MAGGSVLVGGLVLSARVSALWHSVVLYGGIMTVGANCLGLVVAVPLISRLFVHNRGMAVAMVQSANGLGRATSTPLVQLLIAALGWRQSYLVLAALMAVVLVPVVWCFPRREPQRRLALRSVPVTSHHAEPRTDDWTVRDAMRTPHFWLLGSVYLCTGLGSFFVSLHQLAFAVDLGFGKLYAASVLGIGSFLAIAGIIGTGTISDYIGRELAAIMAYGISIIGVVCALFLTSPEQAWLLWLHACFFGLTWGARGPSVTAKTADLFPGRHLGTILGVISVGTGLGSAIGSWTSGWIFDLFGSYQLAFVLSIASYLAGCVVFWRLRQPPALRRREPHSGPESL</sequence>
<comment type="caution">
    <text evidence="6">The sequence shown here is derived from an EMBL/GenBank/DDBJ whole genome shotgun (WGS) entry which is preliminary data.</text>
</comment>
<feature type="transmembrane region" description="Helical" evidence="4">
    <location>
        <begin position="211"/>
        <end position="230"/>
    </location>
</feature>
<evidence type="ECO:0000256" key="1">
    <source>
        <dbReference type="ARBA" id="ARBA00022692"/>
    </source>
</evidence>
<organism evidence="6 7">
    <name type="scientific">Tectimicrobiota bacterium</name>
    <dbReference type="NCBI Taxonomy" id="2528274"/>
    <lineage>
        <taxon>Bacteria</taxon>
        <taxon>Pseudomonadati</taxon>
        <taxon>Nitrospinota/Tectimicrobiota group</taxon>
        <taxon>Candidatus Tectimicrobiota</taxon>
    </lineage>
</organism>
<evidence type="ECO:0000256" key="4">
    <source>
        <dbReference type="SAM" id="Phobius"/>
    </source>
</evidence>
<dbReference type="InterPro" id="IPR011701">
    <property type="entry name" value="MFS"/>
</dbReference>
<feature type="transmembrane region" description="Helical" evidence="4">
    <location>
        <begin position="90"/>
        <end position="108"/>
    </location>
</feature>
<protein>
    <submittedName>
        <fullName evidence="6">MFS transporter</fullName>
    </submittedName>
</protein>